<accession>A0A3S3E668</accession>
<comment type="caution">
    <text evidence="4">The sequence shown here is derived from an EMBL/GenBank/DDBJ whole genome shotgun (WGS) entry which is preliminary data.</text>
</comment>
<proteinExistence type="predicted"/>
<dbReference type="Gene3D" id="1.10.357.10">
    <property type="entry name" value="Tetracycline Repressor, domain 2"/>
    <property type="match status" value="1"/>
</dbReference>
<dbReference type="RefSeq" id="WP_127945996.1">
    <property type="nucleotide sequence ID" value="NZ_RKLN01000001.1"/>
</dbReference>
<protein>
    <submittedName>
        <fullName evidence="4">TetR/AcrR family transcriptional regulator</fullName>
    </submittedName>
</protein>
<dbReference type="Pfam" id="PF00440">
    <property type="entry name" value="TetR_N"/>
    <property type="match status" value="1"/>
</dbReference>
<dbReference type="PROSITE" id="PS50977">
    <property type="entry name" value="HTH_TETR_2"/>
    <property type="match status" value="1"/>
</dbReference>
<keyword evidence="1 2" id="KW-0238">DNA-binding</keyword>
<dbReference type="SUPFAM" id="SSF46689">
    <property type="entry name" value="Homeodomain-like"/>
    <property type="match status" value="1"/>
</dbReference>
<dbReference type="AlphaFoldDB" id="A0A3S3E668"/>
<reference evidence="4 5" key="1">
    <citation type="submission" date="2018-11" db="EMBL/GenBank/DDBJ databases">
        <title>Rhodococcus spongicola sp. nov. and Rhodococcus xishaensis sp. nov. from marine sponges.</title>
        <authorList>
            <person name="Li L."/>
            <person name="Lin H.W."/>
        </authorList>
    </citation>
    <scope>NUCLEOTIDE SEQUENCE [LARGE SCALE GENOMIC DNA]</scope>
    <source>
        <strain evidence="4 5">LHW50502</strain>
    </source>
</reference>
<dbReference type="EMBL" id="RKLN01000001">
    <property type="protein sequence ID" value="RVW06677.1"/>
    <property type="molecule type" value="Genomic_DNA"/>
</dbReference>
<dbReference type="OrthoDB" id="3687980at2"/>
<dbReference type="InterPro" id="IPR009057">
    <property type="entry name" value="Homeodomain-like_sf"/>
</dbReference>
<dbReference type="Proteomes" id="UP000284333">
    <property type="component" value="Unassembled WGS sequence"/>
</dbReference>
<dbReference type="GO" id="GO:0003677">
    <property type="term" value="F:DNA binding"/>
    <property type="evidence" value="ECO:0007669"/>
    <property type="project" value="UniProtKB-UniRule"/>
</dbReference>
<dbReference type="InterPro" id="IPR001647">
    <property type="entry name" value="HTH_TetR"/>
</dbReference>
<evidence type="ECO:0000256" key="2">
    <source>
        <dbReference type="PROSITE-ProRule" id="PRU00335"/>
    </source>
</evidence>
<evidence type="ECO:0000256" key="1">
    <source>
        <dbReference type="ARBA" id="ARBA00023125"/>
    </source>
</evidence>
<keyword evidence="5" id="KW-1185">Reference proteome</keyword>
<feature type="domain" description="HTH tetR-type" evidence="3">
    <location>
        <begin position="5"/>
        <end position="65"/>
    </location>
</feature>
<organism evidence="4 5">
    <name type="scientific">Rhodococcus spongiicola</name>
    <dbReference type="NCBI Taxonomy" id="2487352"/>
    <lineage>
        <taxon>Bacteria</taxon>
        <taxon>Bacillati</taxon>
        <taxon>Actinomycetota</taxon>
        <taxon>Actinomycetes</taxon>
        <taxon>Mycobacteriales</taxon>
        <taxon>Nocardiaceae</taxon>
        <taxon>Rhodococcus</taxon>
    </lineage>
</organism>
<evidence type="ECO:0000259" key="3">
    <source>
        <dbReference type="PROSITE" id="PS50977"/>
    </source>
</evidence>
<sequence>MESSSATAKRLLEAALAIIDRDGIDALTVRSLVAESGVSNGSVYHHVGSLDRVEAAAADEAIRAWSAAFLAALERGGYAAAAAADRTWSRAHPGLAALIERNGQRGELGPAARDFGIGLRAWLDSRRLAIDAPAQVVAAVLLGPLAELRRLEKATGRMTRKTDFEALEAAVINGLKSLGSNLEVQH</sequence>
<name>A0A3S3E668_9NOCA</name>
<feature type="DNA-binding region" description="H-T-H motif" evidence="2">
    <location>
        <begin position="28"/>
        <end position="47"/>
    </location>
</feature>
<gene>
    <name evidence="4" type="ORF">EF834_04610</name>
</gene>
<evidence type="ECO:0000313" key="5">
    <source>
        <dbReference type="Proteomes" id="UP000284333"/>
    </source>
</evidence>
<evidence type="ECO:0000313" key="4">
    <source>
        <dbReference type="EMBL" id="RVW06677.1"/>
    </source>
</evidence>